<sequence>MKRLAIIADDLTGASDSGVQLAGKGLHTQVIFDWQGLSSDAGALQSIVIDTDSRAVPGEEAYRRVRSATEALKDTGFDFIYKKMDSTLRGNVGQEIDAVMDAYNFKTAMVVPAFPRIGRTTVKGIHYLNGVPIHETEIARDPKTPVPESDVCKLLASQSRLQAGHLSLAAVRSGAANLIREVEASIAQDLQLLVFDAETDDDMRRIAELVPLLSNRVLWAGSAGLAEHLPVERQAAAPPAKTDRDDRPVMLVAGSISKVTREQVGYVNAQSDVVDIELDPIALLTSPERQRLEKERCLSAISAALERGAGVSFHAGSSPEQVASAKELGASIGLDSSGVSNRIADALGAVAASIAAKHPLQGLVLTGGDTAKAVCRHMGVHGVELIRELEPGIPLGKLLGAGNLMVVTKAGAFGGQSSLWHAMQSLKGENDDE</sequence>
<dbReference type="EC" id="2.7.1.219" evidence="3"/>
<dbReference type="InterPro" id="IPR031475">
    <property type="entry name" value="NBD_C"/>
</dbReference>
<dbReference type="RefSeq" id="WP_246627520.1">
    <property type="nucleotide sequence ID" value="NZ_CAJVAS010000017.1"/>
</dbReference>
<keyword evidence="3" id="KW-0808">Transferase</keyword>
<protein>
    <submittedName>
        <fullName evidence="3">D-threonate kinase</fullName>
        <ecNumber evidence="3">2.7.1.219</ecNumber>
    </submittedName>
</protein>
<dbReference type="InterPro" id="IPR010737">
    <property type="entry name" value="4-carb_acid_sugar_kinase_N"/>
</dbReference>
<name>A0A916NR58_9BACL</name>
<dbReference type="AlphaFoldDB" id="A0A916NR58"/>
<proteinExistence type="predicted"/>
<gene>
    <name evidence="3" type="primary">dtnK</name>
    <name evidence="3" type="ORF">PAESOLCIP111_03799</name>
</gene>
<evidence type="ECO:0000313" key="3">
    <source>
        <dbReference type="EMBL" id="CAG7636941.1"/>
    </source>
</evidence>
<organism evidence="3 4">
    <name type="scientific">Paenibacillus solanacearum</name>
    <dbReference type="NCBI Taxonomy" id="2048548"/>
    <lineage>
        <taxon>Bacteria</taxon>
        <taxon>Bacillati</taxon>
        <taxon>Bacillota</taxon>
        <taxon>Bacilli</taxon>
        <taxon>Bacillales</taxon>
        <taxon>Paenibacillaceae</taxon>
        <taxon>Paenibacillus</taxon>
    </lineage>
</organism>
<evidence type="ECO:0000313" key="4">
    <source>
        <dbReference type="Proteomes" id="UP000693672"/>
    </source>
</evidence>
<dbReference type="Pfam" id="PF17042">
    <property type="entry name" value="NBD_C"/>
    <property type="match status" value="1"/>
</dbReference>
<dbReference type="Proteomes" id="UP000693672">
    <property type="component" value="Unassembled WGS sequence"/>
</dbReference>
<dbReference type="EMBL" id="CAJVAS010000017">
    <property type="protein sequence ID" value="CAG7636941.1"/>
    <property type="molecule type" value="Genomic_DNA"/>
</dbReference>
<evidence type="ECO:0000259" key="2">
    <source>
        <dbReference type="Pfam" id="PF17042"/>
    </source>
</evidence>
<accession>A0A916NR58</accession>
<feature type="domain" description="Four-carbon acid sugar kinase N-terminal" evidence="1">
    <location>
        <begin position="4"/>
        <end position="229"/>
    </location>
</feature>
<feature type="domain" description="Four-carbon acid sugar kinase nucleotide binding" evidence="2">
    <location>
        <begin position="251"/>
        <end position="418"/>
    </location>
</feature>
<evidence type="ECO:0000259" key="1">
    <source>
        <dbReference type="Pfam" id="PF07005"/>
    </source>
</evidence>
<dbReference type="GO" id="GO:0016301">
    <property type="term" value="F:kinase activity"/>
    <property type="evidence" value="ECO:0007669"/>
    <property type="project" value="UniProtKB-KW"/>
</dbReference>
<keyword evidence="3" id="KW-0418">Kinase</keyword>
<dbReference type="Pfam" id="PF07005">
    <property type="entry name" value="SBD_N"/>
    <property type="match status" value="1"/>
</dbReference>
<reference evidence="3" key="1">
    <citation type="submission" date="2021-06" db="EMBL/GenBank/DDBJ databases">
        <authorList>
            <person name="Criscuolo A."/>
        </authorList>
    </citation>
    <scope>NUCLEOTIDE SEQUENCE</scope>
    <source>
        <strain evidence="3">CIP111600</strain>
    </source>
</reference>
<comment type="caution">
    <text evidence="3">The sequence shown here is derived from an EMBL/GenBank/DDBJ whole genome shotgun (WGS) entry which is preliminary data.</text>
</comment>
<keyword evidence="4" id="KW-1185">Reference proteome</keyword>